<dbReference type="EMBL" id="MCBQ01021575">
    <property type="protein sequence ID" value="RKF53786.1"/>
    <property type="molecule type" value="Genomic_DNA"/>
</dbReference>
<feature type="non-terminal residue" evidence="1">
    <location>
        <position position="1"/>
    </location>
</feature>
<comment type="caution">
    <text evidence="1">The sequence shown here is derived from an EMBL/GenBank/DDBJ whole genome shotgun (WGS) entry which is preliminary data.</text>
</comment>
<name>A0A420H8M6_9PEZI</name>
<proteinExistence type="predicted"/>
<protein>
    <submittedName>
        <fullName evidence="1">Uncharacterized protein</fullName>
    </submittedName>
</protein>
<dbReference type="AlphaFoldDB" id="A0A420H8M6"/>
<gene>
    <name evidence="1" type="ORF">GcM3_215036</name>
</gene>
<reference evidence="1 2" key="1">
    <citation type="journal article" date="2018" name="BMC Genomics">
        <title>Comparative genome analyses reveal sequence features reflecting distinct modes of host-adaptation between dicot and monocot powdery mildew.</title>
        <authorList>
            <person name="Wu Y."/>
            <person name="Ma X."/>
            <person name="Pan Z."/>
            <person name="Kale S.D."/>
            <person name="Song Y."/>
            <person name="King H."/>
            <person name="Zhang Q."/>
            <person name="Presley C."/>
            <person name="Deng X."/>
            <person name="Wei C.I."/>
            <person name="Xiao S."/>
        </authorList>
    </citation>
    <scope>NUCLEOTIDE SEQUENCE [LARGE SCALE GENOMIC DNA]</scope>
    <source>
        <strain evidence="1">UMSG3</strain>
    </source>
</reference>
<sequence length="66" mass="7950">NQRIKIAESILKREEWFDEDLWETFTYDFEKFNLDNWKMAEKGILQSLRKTLRSAGVNVKKDEVVV</sequence>
<organism evidence="1 2">
    <name type="scientific">Golovinomyces cichoracearum</name>
    <dbReference type="NCBI Taxonomy" id="62708"/>
    <lineage>
        <taxon>Eukaryota</taxon>
        <taxon>Fungi</taxon>
        <taxon>Dikarya</taxon>
        <taxon>Ascomycota</taxon>
        <taxon>Pezizomycotina</taxon>
        <taxon>Leotiomycetes</taxon>
        <taxon>Erysiphales</taxon>
        <taxon>Erysiphaceae</taxon>
        <taxon>Golovinomyces</taxon>
    </lineage>
</organism>
<accession>A0A420H8M6</accession>
<dbReference type="Proteomes" id="UP000283383">
    <property type="component" value="Unassembled WGS sequence"/>
</dbReference>
<evidence type="ECO:0000313" key="1">
    <source>
        <dbReference type="EMBL" id="RKF53786.1"/>
    </source>
</evidence>
<evidence type="ECO:0000313" key="2">
    <source>
        <dbReference type="Proteomes" id="UP000283383"/>
    </source>
</evidence>
<keyword evidence="2" id="KW-1185">Reference proteome</keyword>